<dbReference type="OrthoDB" id="2295014at2"/>
<feature type="domain" description="SpaA-like prealbumin fold" evidence="6">
    <location>
        <begin position="627"/>
        <end position="689"/>
    </location>
</feature>
<dbReference type="InterPro" id="IPR013783">
    <property type="entry name" value="Ig-like_fold"/>
</dbReference>
<feature type="compositionally biased region" description="Acidic residues" evidence="4">
    <location>
        <begin position="473"/>
        <end position="510"/>
    </location>
</feature>
<accession>A0A4R6QCR5</accession>
<evidence type="ECO:0000256" key="1">
    <source>
        <dbReference type="ARBA" id="ARBA00007257"/>
    </source>
</evidence>
<dbReference type="RefSeq" id="WP_133527635.1">
    <property type="nucleotide sequence ID" value="NZ_SNXO01000003.1"/>
</dbReference>
<comment type="similarity">
    <text evidence="1">Belongs to the serine-aspartate repeat-containing protein (SDr) family.</text>
</comment>
<feature type="transmembrane region" description="Helical" evidence="5">
    <location>
        <begin position="925"/>
        <end position="943"/>
    </location>
</feature>
<evidence type="ECO:0000313" key="7">
    <source>
        <dbReference type="EMBL" id="TDP59643.1"/>
    </source>
</evidence>
<protein>
    <submittedName>
        <fullName evidence="7">Putative secreted protein</fullName>
    </submittedName>
</protein>
<keyword evidence="8" id="KW-1185">Reference proteome</keyword>
<evidence type="ECO:0000313" key="8">
    <source>
        <dbReference type="Proteomes" id="UP000295500"/>
    </source>
</evidence>
<reference evidence="7 8" key="1">
    <citation type="submission" date="2019-03" db="EMBL/GenBank/DDBJ databases">
        <title>Genomic Encyclopedia of Type Strains, Phase IV (KMG-IV): sequencing the most valuable type-strain genomes for metagenomic binning, comparative biology and taxonomic classification.</title>
        <authorList>
            <person name="Goeker M."/>
        </authorList>
    </citation>
    <scope>NUCLEOTIDE SEQUENCE [LARGE SCALE GENOMIC DNA]</scope>
    <source>
        <strain evidence="7 8">DSM 28287</strain>
    </source>
</reference>
<feature type="region of interest" description="Disordered" evidence="4">
    <location>
        <begin position="465"/>
        <end position="511"/>
    </location>
</feature>
<evidence type="ECO:0000259" key="6">
    <source>
        <dbReference type="Pfam" id="PF17802"/>
    </source>
</evidence>
<feature type="domain" description="SpaA-like prealbumin fold" evidence="6">
    <location>
        <begin position="225"/>
        <end position="300"/>
    </location>
</feature>
<dbReference type="PANTHER" id="PTHR36108">
    <property type="entry name" value="COLOSSIN-B-RELATED"/>
    <property type="match status" value="1"/>
</dbReference>
<dbReference type="PANTHER" id="PTHR36108:SF13">
    <property type="entry name" value="COLOSSIN-B-RELATED"/>
    <property type="match status" value="1"/>
</dbReference>
<evidence type="ECO:0000256" key="5">
    <source>
        <dbReference type="SAM" id="Phobius"/>
    </source>
</evidence>
<feature type="domain" description="SpaA-like prealbumin fold" evidence="6">
    <location>
        <begin position="715"/>
        <end position="799"/>
    </location>
</feature>
<dbReference type="NCBIfam" id="TIGR03063">
    <property type="entry name" value="srtB_target"/>
    <property type="match status" value="1"/>
</dbReference>
<dbReference type="AlphaFoldDB" id="A0A4R6QCR5"/>
<keyword evidence="2" id="KW-0964">Secreted</keyword>
<comment type="caution">
    <text evidence="7">The sequence shown here is derived from an EMBL/GenBank/DDBJ whole genome shotgun (WGS) entry which is preliminary data.</text>
</comment>
<organism evidence="7 8">
    <name type="scientific">Aminicella lysinilytica</name>
    <dbReference type="NCBI Taxonomy" id="433323"/>
    <lineage>
        <taxon>Bacteria</taxon>
        <taxon>Bacillati</taxon>
        <taxon>Bacillota</taxon>
        <taxon>Clostridia</taxon>
        <taxon>Peptostreptococcales</taxon>
        <taxon>Anaerovoracaceae</taxon>
        <taxon>Aminicella</taxon>
    </lineage>
</organism>
<name>A0A4R6QCR5_9FIRM</name>
<proteinExistence type="inferred from homology"/>
<dbReference type="EMBL" id="SNXO01000003">
    <property type="protein sequence ID" value="TDP59643.1"/>
    <property type="molecule type" value="Genomic_DNA"/>
</dbReference>
<feature type="domain" description="SpaA-like prealbumin fold" evidence="6">
    <location>
        <begin position="803"/>
        <end position="886"/>
    </location>
</feature>
<evidence type="ECO:0000256" key="3">
    <source>
        <dbReference type="ARBA" id="ARBA00022729"/>
    </source>
</evidence>
<keyword evidence="5" id="KW-1133">Transmembrane helix</keyword>
<keyword evidence="5" id="KW-0472">Membrane</keyword>
<dbReference type="Proteomes" id="UP000295500">
    <property type="component" value="Unassembled WGS sequence"/>
</dbReference>
<dbReference type="InterPro" id="IPR041033">
    <property type="entry name" value="SpaA_PFL_dom_1"/>
</dbReference>
<dbReference type="InterPro" id="IPR017502">
    <property type="entry name" value="Sortase_SrtB_target"/>
</dbReference>
<evidence type="ECO:0000256" key="4">
    <source>
        <dbReference type="SAM" id="MobiDB-lite"/>
    </source>
</evidence>
<dbReference type="Gene3D" id="2.60.40.10">
    <property type="entry name" value="Immunoglobulins"/>
    <property type="match status" value="6"/>
</dbReference>
<keyword evidence="5" id="KW-0812">Transmembrane</keyword>
<dbReference type="Pfam" id="PF17802">
    <property type="entry name" value="SpaA"/>
    <property type="match status" value="5"/>
</dbReference>
<feature type="domain" description="SpaA-like prealbumin fold" evidence="6">
    <location>
        <begin position="325"/>
        <end position="403"/>
    </location>
</feature>
<sequence length="953" mass="104497">MKVSDLLKRGLVIMLIALLMIGFSVSAETFPGNEAGISHGAVTKECNVKAYFYADTGVHTYFSATTSYMGKPITMKGSCTEYDAQNLYDSQGRHSMVKKTQSDLRTKIAYLAETSGKYSLTPKTNPRYRYIVCAALCMANYRYGATKYNHKSAGSYERQNGDKEQIQKLFDQAKALDAAPDNFECFYVNLKGGDQQDMVFWSLHPAYGYIKITKSSTVPAYADTYSLKGAQYTIYKGWSTSGAQADVLTIGSREKSGKLSVGKYCVKETRSPTNGKYNKDKKLYKVTVKKNVTIVVKSKDAPKMGGLKVEKQSADPAYTTGNVYSLKGAEYTVYDSNGNQVTGMMVQDGDKAGIPVDVLTTDEDGESETVAMKYGNYTVKETKAPEAYELDETVHEVSILEGADITEPVVVNSIEKFLSSPLEFMLEKKGDRTFWYDDIPSRAGAIFEVRYYDGYYTAEDIEAGSKTGTTAGEDTDESYEDKDSDVDSELGDGDGDSGEEEAGDVAEEESSPASIIRTWRFVTDENGRISYDAAHLLSGSDDLYRTSDGTPAARLGTYTFQEITAPPGYLINYNTITTQLRSDGMTPKAVVYNDGNPVIQPEAFQLVNIHIEKKDAETGGSVAQGYGTLQGAEFSIEKLRDGTKDTWEKAGNVTTDANGYGVLENQLPGAYRIIETKAPSGYGINHEIIYKNCPRNDDYTAYFDYTATAYDHVTTLHVSKVSFTGEEELSGAHLTLFDSAGKVVESWISTGTAHIIKGLATGTYRLHEDLAPLGYATAGDVEVNVGNGNPDQYVTMTDKVIRVDISKEDLSTGEPVVGAELQIKDSNGEVVRRWITGKEPTRIEKLPVGEYTLTEILAPDGYMTAADLKFTVLDTGEIQKVTMKDERVTPHLSKTDSIKGEAELYNSPGPQTVTRTPKTGDNSKLILYAILFAAALVALAAVLHQRKKIRKED</sequence>
<gene>
    <name evidence="7" type="ORF">EV211_10364</name>
</gene>
<evidence type="ECO:0000256" key="2">
    <source>
        <dbReference type="ARBA" id="ARBA00022525"/>
    </source>
</evidence>
<keyword evidence="3" id="KW-0732">Signal</keyword>